<dbReference type="OrthoDB" id="3031538at2759"/>
<evidence type="ECO:0000313" key="2">
    <source>
        <dbReference type="Proteomes" id="UP001150941"/>
    </source>
</evidence>
<protein>
    <submittedName>
        <fullName evidence="1">Uncharacterized protein</fullName>
    </submittedName>
</protein>
<dbReference type="PANTHER" id="PTHR47784:SF9">
    <property type="entry name" value="ZN(II)2CYS6 TRANSCRIPTION FACTOR (EUROFUNG)"/>
    <property type="match status" value="1"/>
</dbReference>
<dbReference type="PANTHER" id="PTHR47784">
    <property type="entry name" value="STEROL UPTAKE CONTROL PROTEIN 2"/>
    <property type="match status" value="1"/>
</dbReference>
<gene>
    <name evidence="1" type="ORF">N7468_002467</name>
</gene>
<dbReference type="GeneID" id="83199067"/>
<keyword evidence="2" id="KW-1185">Reference proteome</keyword>
<reference evidence="1" key="2">
    <citation type="journal article" date="2023" name="IMA Fungus">
        <title>Comparative genomic study of the Penicillium genus elucidates a diverse pangenome and 15 lateral gene transfer events.</title>
        <authorList>
            <person name="Petersen C."/>
            <person name="Sorensen T."/>
            <person name="Nielsen M.R."/>
            <person name="Sondergaard T.E."/>
            <person name="Sorensen J.L."/>
            <person name="Fitzpatrick D.A."/>
            <person name="Frisvad J.C."/>
            <person name="Nielsen K.L."/>
        </authorList>
    </citation>
    <scope>NUCLEOTIDE SEQUENCE</scope>
    <source>
        <strain evidence="1">IBT 19713</strain>
    </source>
</reference>
<comment type="caution">
    <text evidence="1">The sequence shown here is derived from an EMBL/GenBank/DDBJ whole genome shotgun (WGS) entry which is preliminary data.</text>
</comment>
<evidence type="ECO:0000313" key="1">
    <source>
        <dbReference type="EMBL" id="KAJ5247484.1"/>
    </source>
</evidence>
<reference evidence="1" key="1">
    <citation type="submission" date="2022-11" db="EMBL/GenBank/DDBJ databases">
        <authorList>
            <person name="Petersen C."/>
        </authorList>
    </citation>
    <scope>NUCLEOTIDE SEQUENCE</scope>
    <source>
        <strain evidence="1">IBT 19713</strain>
    </source>
</reference>
<sequence length="336" mass="38387">MIGGFREVIFNADPCRRTLDPIVVVGVGRDSFLMTLDCQGLFDRFINRTVLTFGGSGNENIYQKQVVELAFQRPFLMHIILTITATHDRFIQDGPGSHKQSLAESYHGAKGAQLLSRKLSSQIHPDDRDPIWASAAMLGISSMTTLEAAAPREAWPFKPSESADLNWMDMSARKEAILNLTDPFRGDSIFRSMKDTFFTIMERPASRPIDELPKDFVELCSINNTPDPEENPYYYAISMLAGLRYLKCNRDSIPFWLKFIGFMTPEFRRLLELKDPRALLLTAYWYAPLCGSVWWIARRARLECQSICLYLETYYSQEVDIQKLLELPRQASGLSN</sequence>
<proteinExistence type="predicted"/>
<accession>A0A9W9PIT3</accession>
<dbReference type="AlphaFoldDB" id="A0A9W9PIT3"/>
<name>A0A9W9PIT3_9EURO</name>
<dbReference type="Proteomes" id="UP001150941">
    <property type="component" value="Unassembled WGS sequence"/>
</dbReference>
<organism evidence="1 2">
    <name type="scientific">Penicillium chermesinum</name>
    <dbReference type="NCBI Taxonomy" id="63820"/>
    <lineage>
        <taxon>Eukaryota</taxon>
        <taxon>Fungi</taxon>
        <taxon>Dikarya</taxon>
        <taxon>Ascomycota</taxon>
        <taxon>Pezizomycotina</taxon>
        <taxon>Eurotiomycetes</taxon>
        <taxon>Eurotiomycetidae</taxon>
        <taxon>Eurotiales</taxon>
        <taxon>Aspergillaceae</taxon>
        <taxon>Penicillium</taxon>
    </lineage>
</organism>
<dbReference type="InterPro" id="IPR053157">
    <property type="entry name" value="Sterol_Uptake_Regulator"/>
</dbReference>
<dbReference type="GO" id="GO:0001228">
    <property type="term" value="F:DNA-binding transcription activator activity, RNA polymerase II-specific"/>
    <property type="evidence" value="ECO:0007669"/>
    <property type="project" value="TreeGrafter"/>
</dbReference>
<dbReference type="EMBL" id="JAPQKS010000002">
    <property type="protein sequence ID" value="KAJ5247484.1"/>
    <property type="molecule type" value="Genomic_DNA"/>
</dbReference>
<dbReference type="RefSeq" id="XP_058334905.1">
    <property type="nucleotide sequence ID" value="XM_058471764.1"/>
</dbReference>